<evidence type="ECO:0000256" key="2">
    <source>
        <dbReference type="ARBA" id="ARBA00022448"/>
    </source>
</evidence>
<comment type="caution">
    <text evidence="9">The sequence shown here is derived from an EMBL/GenBank/DDBJ whole genome shotgun (WGS) entry which is preliminary data.</text>
</comment>
<dbReference type="EMBL" id="LYPC01000027">
    <property type="protein sequence ID" value="OCT11826.1"/>
    <property type="molecule type" value="Genomic_DNA"/>
</dbReference>
<feature type="transmembrane region" description="Helical" evidence="7">
    <location>
        <begin position="172"/>
        <end position="200"/>
    </location>
</feature>
<organism evidence="9 10">
    <name type="scientific">Paenibacillus pectinilyticus</name>
    <dbReference type="NCBI Taxonomy" id="512399"/>
    <lineage>
        <taxon>Bacteria</taxon>
        <taxon>Bacillati</taxon>
        <taxon>Bacillota</taxon>
        <taxon>Bacilli</taxon>
        <taxon>Bacillales</taxon>
        <taxon>Paenibacillaceae</taxon>
        <taxon>Paenibacillus</taxon>
    </lineage>
</organism>
<feature type="transmembrane region" description="Helical" evidence="7">
    <location>
        <begin position="101"/>
        <end position="120"/>
    </location>
</feature>
<keyword evidence="10" id="KW-1185">Reference proteome</keyword>
<evidence type="ECO:0000259" key="8">
    <source>
        <dbReference type="PROSITE" id="PS50928"/>
    </source>
</evidence>
<dbReference type="InterPro" id="IPR000515">
    <property type="entry name" value="MetI-like"/>
</dbReference>
<keyword evidence="6 7" id="KW-0472">Membrane</keyword>
<proteinExistence type="inferred from homology"/>
<keyword evidence="3" id="KW-1003">Cell membrane</keyword>
<evidence type="ECO:0000256" key="7">
    <source>
        <dbReference type="RuleBase" id="RU363032"/>
    </source>
</evidence>
<accession>A0A1C0ZUP5</accession>
<protein>
    <submittedName>
        <fullName evidence="9">Sugar ABC transporter permease</fullName>
    </submittedName>
</protein>
<feature type="transmembrane region" description="Helical" evidence="7">
    <location>
        <begin position="68"/>
        <end position="89"/>
    </location>
</feature>
<gene>
    <name evidence="9" type="ORF">A8709_28580</name>
</gene>
<dbReference type="OrthoDB" id="9794684at2"/>
<dbReference type="CDD" id="cd06261">
    <property type="entry name" value="TM_PBP2"/>
    <property type="match status" value="1"/>
</dbReference>
<evidence type="ECO:0000256" key="6">
    <source>
        <dbReference type="ARBA" id="ARBA00023136"/>
    </source>
</evidence>
<dbReference type="PROSITE" id="PS50928">
    <property type="entry name" value="ABC_TM1"/>
    <property type="match status" value="1"/>
</dbReference>
<dbReference type="GO" id="GO:0005886">
    <property type="term" value="C:plasma membrane"/>
    <property type="evidence" value="ECO:0007669"/>
    <property type="project" value="UniProtKB-SubCell"/>
</dbReference>
<evidence type="ECO:0000256" key="3">
    <source>
        <dbReference type="ARBA" id="ARBA00022475"/>
    </source>
</evidence>
<evidence type="ECO:0000256" key="5">
    <source>
        <dbReference type="ARBA" id="ARBA00022989"/>
    </source>
</evidence>
<dbReference type="GO" id="GO:0055085">
    <property type="term" value="P:transmembrane transport"/>
    <property type="evidence" value="ECO:0007669"/>
    <property type="project" value="InterPro"/>
</dbReference>
<evidence type="ECO:0000313" key="10">
    <source>
        <dbReference type="Proteomes" id="UP000093309"/>
    </source>
</evidence>
<keyword evidence="2 7" id="KW-0813">Transport</keyword>
<dbReference type="InterPro" id="IPR035906">
    <property type="entry name" value="MetI-like_sf"/>
</dbReference>
<dbReference type="Gene3D" id="1.10.3720.10">
    <property type="entry name" value="MetI-like"/>
    <property type="match status" value="1"/>
</dbReference>
<dbReference type="SUPFAM" id="SSF161098">
    <property type="entry name" value="MetI-like"/>
    <property type="match status" value="1"/>
</dbReference>
<feature type="transmembrane region" description="Helical" evidence="7">
    <location>
        <begin position="132"/>
        <end position="151"/>
    </location>
</feature>
<dbReference type="RefSeq" id="WP_065855552.1">
    <property type="nucleotide sequence ID" value="NZ_LYPC01000027.1"/>
</dbReference>
<feature type="domain" description="ABC transmembrane type-1" evidence="8">
    <location>
        <begin position="64"/>
        <end position="254"/>
    </location>
</feature>
<dbReference type="Pfam" id="PF00528">
    <property type="entry name" value="BPD_transp_1"/>
    <property type="match status" value="1"/>
</dbReference>
<comment type="similarity">
    <text evidence="7">Belongs to the binding-protein-dependent transport system permease family.</text>
</comment>
<evidence type="ECO:0000313" key="9">
    <source>
        <dbReference type="EMBL" id="OCT11826.1"/>
    </source>
</evidence>
<dbReference type="Proteomes" id="UP000093309">
    <property type="component" value="Unassembled WGS sequence"/>
</dbReference>
<dbReference type="PANTHER" id="PTHR43744:SF3">
    <property type="entry name" value="LACTOSE TRANSPORT SYSTEM PERMEASE PROTEIN LACG"/>
    <property type="match status" value="1"/>
</dbReference>
<sequence length="269" mass="29937">MRWLKHIPLLIWTFIVLIPLFILIFTSLKTGKDFLATSAIMPPAHVTFANYKRVLIEGHILASLKNSAILVLGGSLGSALFGAMTAYILHRFDFFLKNFILSVYIASVIVPAALLQVMLYQLMHWLGVTGTFGAPILIYVATDIITVWMYLQFCENIPEALDESAMMDGASYLRIFFQIILPLLMPATATVLIIKSIFIYNDMFTQYLYMSSTKLQTATMALMTFSGQFATTFNVMAAGCVAVMIPTVILFFILQKYIFAGITSGSVKG</sequence>
<feature type="transmembrane region" description="Helical" evidence="7">
    <location>
        <begin position="233"/>
        <end position="254"/>
    </location>
</feature>
<name>A0A1C0ZUP5_9BACL</name>
<evidence type="ECO:0000256" key="4">
    <source>
        <dbReference type="ARBA" id="ARBA00022692"/>
    </source>
</evidence>
<keyword evidence="5 7" id="KW-1133">Transmembrane helix</keyword>
<reference evidence="10" key="1">
    <citation type="submission" date="2016-05" db="EMBL/GenBank/DDBJ databases">
        <title>Paenibacillus oryzae. sp. nov., isolated from the rice root.</title>
        <authorList>
            <person name="Zhang J."/>
            <person name="Zhang X."/>
        </authorList>
    </citation>
    <scope>NUCLEOTIDE SEQUENCE [LARGE SCALE GENOMIC DNA]</scope>
    <source>
        <strain evidence="10">KCTC13222</strain>
    </source>
</reference>
<dbReference type="STRING" id="512399.A8709_28580"/>
<dbReference type="PANTHER" id="PTHR43744">
    <property type="entry name" value="ABC TRANSPORTER PERMEASE PROTEIN MG189-RELATED-RELATED"/>
    <property type="match status" value="1"/>
</dbReference>
<keyword evidence="4 7" id="KW-0812">Transmembrane</keyword>
<comment type="subcellular location">
    <subcellularLocation>
        <location evidence="1 7">Cell membrane</location>
        <topology evidence="1 7">Multi-pass membrane protein</topology>
    </subcellularLocation>
</comment>
<evidence type="ECO:0000256" key="1">
    <source>
        <dbReference type="ARBA" id="ARBA00004651"/>
    </source>
</evidence>
<dbReference type="AlphaFoldDB" id="A0A1C0ZUP5"/>
<feature type="transmembrane region" description="Helical" evidence="7">
    <location>
        <begin position="7"/>
        <end position="28"/>
    </location>
</feature>